<dbReference type="GO" id="GO:0006355">
    <property type="term" value="P:regulation of DNA-templated transcription"/>
    <property type="evidence" value="ECO:0007669"/>
    <property type="project" value="TreeGrafter"/>
</dbReference>
<dbReference type="GO" id="GO:0005829">
    <property type="term" value="C:cytosol"/>
    <property type="evidence" value="ECO:0007669"/>
    <property type="project" value="TreeGrafter"/>
</dbReference>
<keyword evidence="1 4" id="KW-0597">Phosphoprotein</keyword>
<name>A0A9D6Z4F6_9BACT</name>
<comment type="caution">
    <text evidence="6">The sequence shown here is derived from an EMBL/GenBank/DDBJ whole genome shotgun (WGS) entry which is preliminary data.</text>
</comment>
<evidence type="ECO:0000256" key="3">
    <source>
        <dbReference type="ARBA" id="ARBA00023125"/>
    </source>
</evidence>
<dbReference type="GO" id="GO:0000976">
    <property type="term" value="F:transcription cis-regulatory region binding"/>
    <property type="evidence" value="ECO:0007669"/>
    <property type="project" value="TreeGrafter"/>
</dbReference>
<dbReference type="Pfam" id="PF00072">
    <property type="entry name" value="Response_reg"/>
    <property type="match status" value="1"/>
</dbReference>
<feature type="domain" description="Response regulatory" evidence="5">
    <location>
        <begin position="4"/>
        <end position="118"/>
    </location>
</feature>
<feature type="modified residue" description="4-aspartylphosphate" evidence="4">
    <location>
        <position position="53"/>
    </location>
</feature>
<dbReference type="PANTHER" id="PTHR48111">
    <property type="entry name" value="REGULATOR OF RPOS"/>
    <property type="match status" value="1"/>
</dbReference>
<evidence type="ECO:0000259" key="5">
    <source>
        <dbReference type="PROSITE" id="PS50110"/>
    </source>
</evidence>
<dbReference type="InterPro" id="IPR039420">
    <property type="entry name" value="WalR-like"/>
</dbReference>
<dbReference type="AlphaFoldDB" id="A0A9D6Z4F6"/>
<dbReference type="SUPFAM" id="SSF52172">
    <property type="entry name" value="CheY-like"/>
    <property type="match status" value="1"/>
</dbReference>
<dbReference type="SMART" id="SM00448">
    <property type="entry name" value="REC"/>
    <property type="match status" value="1"/>
</dbReference>
<dbReference type="PROSITE" id="PS50110">
    <property type="entry name" value="RESPONSE_REGULATORY"/>
    <property type="match status" value="1"/>
</dbReference>
<evidence type="ECO:0000313" key="6">
    <source>
        <dbReference type="EMBL" id="MBI5248161.1"/>
    </source>
</evidence>
<accession>A0A9D6Z4F6</accession>
<keyword evidence="2" id="KW-0902">Two-component regulatory system</keyword>
<evidence type="ECO:0000256" key="1">
    <source>
        <dbReference type="ARBA" id="ARBA00022553"/>
    </source>
</evidence>
<keyword evidence="3" id="KW-0238">DNA-binding</keyword>
<evidence type="ECO:0000313" key="7">
    <source>
        <dbReference type="Proteomes" id="UP000807825"/>
    </source>
</evidence>
<dbReference type="Proteomes" id="UP000807825">
    <property type="component" value="Unassembled WGS sequence"/>
</dbReference>
<dbReference type="GO" id="GO:0000156">
    <property type="term" value="F:phosphorelay response regulator activity"/>
    <property type="evidence" value="ECO:0007669"/>
    <property type="project" value="TreeGrafter"/>
</dbReference>
<evidence type="ECO:0000256" key="4">
    <source>
        <dbReference type="PROSITE-ProRule" id="PRU00169"/>
    </source>
</evidence>
<gene>
    <name evidence="6" type="ORF">HY912_01590</name>
</gene>
<protein>
    <submittedName>
        <fullName evidence="6">Response regulator</fullName>
    </submittedName>
</protein>
<proteinExistence type="predicted"/>
<dbReference type="PANTHER" id="PTHR48111:SF40">
    <property type="entry name" value="PHOSPHATE REGULON TRANSCRIPTIONAL REGULATORY PROTEIN PHOB"/>
    <property type="match status" value="1"/>
</dbReference>
<organism evidence="6 7">
    <name type="scientific">Desulfomonile tiedjei</name>
    <dbReference type="NCBI Taxonomy" id="2358"/>
    <lineage>
        <taxon>Bacteria</taxon>
        <taxon>Pseudomonadati</taxon>
        <taxon>Thermodesulfobacteriota</taxon>
        <taxon>Desulfomonilia</taxon>
        <taxon>Desulfomonilales</taxon>
        <taxon>Desulfomonilaceae</taxon>
        <taxon>Desulfomonile</taxon>
    </lineage>
</organism>
<dbReference type="EMBL" id="JACRDE010000047">
    <property type="protein sequence ID" value="MBI5248161.1"/>
    <property type="molecule type" value="Genomic_DNA"/>
</dbReference>
<evidence type="ECO:0000256" key="2">
    <source>
        <dbReference type="ARBA" id="ARBA00023012"/>
    </source>
</evidence>
<dbReference type="GO" id="GO:0032993">
    <property type="term" value="C:protein-DNA complex"/>
    <property type="evidence" value="ECO:0007669"/>
    <property type="project" value="TreeGrafter"/>
</dbReference>
<dbReference type="InterPro" id="IPR001789">
    <property type="entry name" value="Sig_transdc_resp-reg_receiver"/>
</dbReference>
<dbReference type="Gene3D" id="3.40.50.2300">
    <property type="match status" value="1"/>
</dbReference>
<dbReference type="InterPro" id="IPR011006">
    <property type="entry name" value="CheY-like_superfamily"/>
</dbReference>
<sequence>MDVKVLLVDDEQDFVESLGDRLESRGFKVSKCLSGDAGLARLREGPVDVVILDVLMPGKDGIQTLREIKQMNPLIEVIMLSGHSTIETAIEGLKLGAFDYLLKPSETTDLIGKILRAYARKSEQEERIRRAEIDKIIAARGW</sequence>
<reference evidence="6" key="1">
    <citation type="submission" date="2020-07" db="EMBL/GenBank/DDBJ databases">
        <title>Huge and variable diversity of episymbiotic CPR bacteria and DPANN archaea in groundwater ecosystems.</title>
        <authorList>
            <person name="He C.Y."/>
            <person name="Keren R."/>
            <person name="Whittaker M."/>
            <person name="Farag I.F."/>
            <person name="Doudna J."/>
            <person name="Cate J.H.D."/>
            <person name="Banfield J.F."/>
        </authorList>
    </citation>
    <scope>NUCLEOTIDE SEQUENCE</scope>
    <source>
        <strain evidence="6">NC_groundwater_1664_Pr3_B-0.1um_52_9</strain>
    </source>
</reference>